<name>A0A364Y0P5_9BACT</name>
<sequence length="132" mass="14674">MVLNINACFGIMLISNDENKMFNQNHKRMKKLVFAMMAFGASVVAVQAQESPAPESAAPSTAAVATQDEKVKIKAEELPEAVKKTLEAQEYKGWLINAAYHVKSTDTYEVELKNGAETKTFKFDKEGKKKED</sequence>
<dbReference type="Gene3D" id="3.10.450.360">
    <property type="match status" value="1"/>
</dbReference>
<reference evidence="1 2" key="1">
    <citation type="submission" date="2018-06" db="EMBL/GenBank/DDBJ databases">
        <title>Chryseolinea flavus sp. nov., a member of the phylum Bacteroidetes isolated from soil.</title>
        <authorList>
            <person name="Li Y."/>
            <person name="Wang J."/>
        </authorList>
    </citation>
    <scope>NUCLEOTIDE SEQUENCE [LARGE SCALE GENOMIC DNA]</scope>
    <source>
        <strain evidence="1 2">SDU1-6</strain>
    </source>
</reference>
<dbReference type="EMBL" id="QMFY01000008">
    <property type="protein sequence ID" value="RAW00168.1"/>
    <property type="molecule type" value="Genomic_DNA"/>
</dbReference>
<comment type="caution">
    <text evidence="1">The sequence shown here is derived from an EMBL/GenBank/DDBJ whole genome shotgun (WGS) entry which is preliminary data.</text>
</comment>
<dbReference type="Proteomes" id="UP000251889">
    <property type="component" value="Unassembled WGS sequence"/>
</dbReference>
<dbReference type="AlphaFoldDB" id="A0A364Y0P5"/>
<dbReference type="SUPFAM" id="SSF160574">
    <property type="entry name" value="BT0923-like"/>
    <property type="match status" value="1"/>
</dbReference>
<evidence type="ECO:0008006" key="3">
    <source>
        <dbReference type="Google" id="ProtNLM"/>
    </source>
</evidence>
<evidence type="ECO:0000313" key="2">
    <source>
        <dbReference type="Proteomes" id="UP000251889"/>
    </source>
</evidence>
<protein>
    <recommendedName>
        <fullName evidence="3">PepSY domain-containing protein</fullName>
    </recommendedName>
</protein>
<accession>A0A364Y0P5</accession>
<proteinExistence type="predicted"/>
<keyword evidence="2" id="KW-1185">Reference proteome</keyword>
<organism evidence="1 2">
    <name type="scientific">Pseudochryseolinea flava</name>
    <dbReference type="NCBI Taxonomy" id="2059302"/>
    <lineage>
        <taxon>Bacteria</taxon>
        <taxon>Pseudomonadati</taxon>
        <taxon>Bacteroidota</taxon>
        <taxon>Cytophagia</taxon>
        <taxon>Cytophagales</taxon>
        <taxon>Fulvivirgaceae</taxon>
        <taxon>Pseudochryseolinea</taxon>
    </lineage>
</organism>
<evidence type="ECO:0000313" key="1">
    <source>
        <dbReference type="EMBL" id="RAW00168.1"/>
    </source>
</evidence>
<gene>
    <name evidence="1" type="ORF">DQQ10_16600</name>
</gene>
<dbReference type="RefSeq" id="WP_112748006.1">
    <property type="nucleotide sequence ID" value="NZ_QMFY01000008.1"/>
</dbReference>
<dbReference type="OrthoDB" id="853240at2"/>